<keyword evidence="2" id="KW-1185">Reference proteome</keyword>
<proteinExistence type="predicted"/>
<protein>
    <submittedName>
        <fullName evidence="1">Uncharacterized protein</fullName>
    </submittedName>
</protein>
<sequence>MNATKNNVIADTIREELSAMGFKGLLLHKLLAYIVDGESLQAFYNFIIMKEEEEGRMTKVLLVHKFSEHMQDRLTFKDFNDFLSEFNNSADESEQEKIIQKLVVRKADNDMLNKVAKLFVCNPLRVEIIYNMIVEYRRMYKPDEIIMLLEEMSHKYAKEKALLKTS</sequence>
<organism evidence="1 2">
    <name type="scientific">Cohnella soli</name>
    <dbReference type="NCBI Taxonomy" id="425005"/>
    <lineage>
        <taxon>Bacteria</taxon>
        <taxon>Bacillati</taxon>
        <taxon>Bacillota</taxon>
        <taxon>Bacilli</taxon>
        <taxon>Bacillales</taxon>
        <taxon>Paenibacillaceae</taxon>
        <taxon>Cohnella</taxon>
    </lineage>
</organism>
<dbReference type="RefSeq" id="WP_378133732.1">
    <property type="nucleotide sequence ID" value="NZ_JBHSMI010000025.1"/>
</dbReference>
<evidence type="ECO:0000313" key="2">
    <source>
        <dbReference type="Proteomes" id="UP001596113"/>
    </source>
</evidence>
<dbReference type="Proteomes" id="UP001596113">
    <property type="component" value="Unassembled WGS sequence"/>
</dbReference>
<comment type="caution">
    <text evidence="1">The sequence shown here is derived from an EMBL/GenBank/DDBJ whole genome shotgun (WGS) entry which is preliminary data.</text>
</comment>
<evidence type="ECO:0000313" key="1">
    <source>
        <dbReference type="EMBL" id="MFC5403923.1"/>
    </source>
</evidence>
<dbReference type="EMBL" id="JBHSMI010000025">
    <property type="protein sequence ID" value="MFC5403923.1"/>
    <property type="molecule type" value="Genomic_DNA"/>
</dbReference>
<accession>A0ABW0HU60</accession>
<name>A0ABW0HU60_9BACL</name>
<gene>
    <name evidence="1" type="ORF">ACFPOF_14360</name>
</gene>
<reference evidence="2" key="1">
    <citation type="journal article" date="2019" name="Int. J. Syst. Evol. Microbiol.">
        <title>The Global Catalogue of Microorganisms (GCM) 10K type strain sequencing project: providing services to taxonomists for standard genome sequencing and annotation.</title>
        <authorList>
            <consortium name="The Broad Institute Genomics Platform"/>
            <consortium name="The Broad Institute Genome Sequencing Center for Infectious Disease"/>
            <person name="Wu L."/>
            <person name="Ma J."/>
        </authorList>
    </citation>
    <scope>NUCLEOTIDE SEQUENCE [LARGE SCALE GENOMIC DNA]</scope>
    <source>
        <strain evidence="2">CGMCC 1.18575</strain>
    </source>
</reference>